<evidence type="ECO:0008006" key="2">
    <source>
        <dbReference type="Google" id="ProtNLM"/>
    </source>
</evidence>
<accession>A0A7V3J970</accession>
<sequence length="156" mass="17808">MLVYVLNHKGRPIMPCGYITKDRRIELGIGKSHANDAFVIAGGNGQTRLSVQYLIQQVRKCNRKLFKGDRSHIKNIADRFVKGYQRFDKVLWNGIECFIFGRRTTGYFDLRKLDGTRLNPSVSYKQISLLERAKTLLIERRTGLSSPCLKAGVSET</sequence>
<proteinExistence type="predicted"/>
<comment type="caution">
    <text evidence="1">The sequence shown here is derived from an EMBL/GenBank/DDBJ whole genome shotgun (WGS) entry which is preliminary data.</text>
</comment>
<dbReference type="AlphaFoldDB" id="A0A7V3J970"/>
<protein>
    <recommendedName>
        <fullName evidence="2">HNH endonuclease</fullName>
    </recommendedName>
</protein>
<name>A0A7V3J970_UNCC3</name>
<gene>
    <name evidence="1" type="ORF">ENV41_00825</name>
</gene>
<dbReference type="EMBL" id="DTGG01000024">
    <property type="protein sequence ID" value="HFZ08665.1"/>
    <property type="molecule type" value="Genomic_DNA"/>
</dbReference>
<reference evidence="1" key="1">
    <citation type="journal article" date="2020" name="mSystems">
        <title>Genome- and Community-Level Interaction Insights into Carbon Utilization and Element Cycling Functions of Hydrothermarchaeota in Hydrothermal Sediment.</title>
        <authorList>
            <person name="Zhou Z."/>
            <person name="Liu Y."/>
            <person name="Xu W."/>
            <person name="Pan J."/>
            <person name="Luo Z.H."/>
            <person name="Li M."/>
        </authorList>
    </citation>
    <scope>NUCLEOTIDE SEQUENCE [LARGE SCALE GENOMIC DNA]</scope>
    <source>
        <strain evidence="1">SpSt-757</strain>
    </source>
</reference>
<organism evidence="1">
    <name type="scientific">candidate division CPR3 bacterium</name>
    <dbReference type="NCBI Taxonomy" id="2268181"/>
    <lineage>
        <taxon>Bacteria</taxon>
        <taxon>Bacteria division CPR3</taxon>
    </lineage>
</organism>
<evidence type="ECO:0000313" key="1">
    <source>
        <dbReference type="EMBL" id="HFZ08665.1"/>
    </source>
</evidence>